<accession>A0A8S5LBQ8</accession>
<protein>
    <submittedName>
        <fullName evidence="1">Uncharacterized protein</fullName>
    </submittedName>
</protein>
<name>A0A8S5LBQ8_9CAUD</name>
<evidence type="ECO:0000313" key="1">
    <source>
        <dbReference type="EMBL" id="DAD67390.1"/>
    </source>
</evidence>
<organism evidence="1">
    <name type="scientific">Siphoviridae sp. ctt5z12</name>
    <dbReference type="NCBI Taxonomy" id="2823604"/>
    <lineage>
        <taxon>Viruses</taxon>
        <taxon>Duplodnaviria</taxon>
        <taxon>Heunggongvirae</taxon>
        <taxon>Uroviricota</taxon>
        <taxon>Caudoviricetes</taxon>
    </lineage>
</organism>
<dbReference type="EMBL" id="BK014676">
    <property type="protein sequence ID" value="DAD67390.1"/>
    <property type="molecule type" value="Genomic_DNA"/>
</dbReference>
<proteinExistence type="predicted"/>
<reference evidence="1" key="1">
    <citation type="journal article" date="2021" name="Proc. Natl. Acad. Sci. U.S.A.">
        <title>A Catalog of Tens of Thousands of Viruses from Human Metagenomes Reveals Hidden Associations with Chronic Diseases.</title>
        <authorList>
            <person name="Tisza M.J."/>
            <person name="Buck C.B."/>
        </authorList>
    </citation>
    <scope>NUCLEOTIDE SEQUENCE</scope>
    <source>
        <strain evidence="1">Ctt5z12</strain>
    </source>
</reference>
<sequence length="78" mass="8849">MNEILTLINLLGDYKRALLYAYLQNKGWGLIVSDYDILSDLKFSTTDLVRARGELMISGVIKVEYLPDNMARHKIGGM</sequence>